<dbReference type="Proteomes" id="UP000242188">
    <property type="component" value="Unassembled WGS sequence"/>
</dbReference>
<accession>A0A210QDD6</accession>
<keyword evidence="3 9" id="KW-0732">Signal</keyword>
<feature type="domain" description="NOMO third transthyretin-like" evidence="16">
    <location>
        <begin position="218"/>
        <end position="322"/>
    </location>
</feature>
<reference evidence="18 19" key="1">
    <citation type="journal article" date="2017" name="Nat. Ecol. Evol.">
        <title>Scallop genome provides insights into evolution of bilaterian karyotype and development.</title>
        <authorList>
            <person name="Wang S."/>
            <person name="Zhang J."/>
            <person name="Jiao W."/>
            <person name="Li J."/>
            <person name="Xun X."/>
            <person name="Sun Y."/>
            <person name="Guo X."/>
            <person name="Huan P."/>
            <person name="Dong B."/>
            <person name="Zhang L."/>
            <person name="Hu X."/>
            <person name="Sun X."/>
            <person name="Wang J."/>
            <person name="Zhao C."/>
            <person name="Wang Y."/>
            <person name="Wang D."/>
            <person name="Huang X."/>
            <person name="Wang R."/>
            <person name="Lv J."/>
            <person name="Li Y."/>
            <person name="Zhang Z."/>
            <person name="Liu B."/>
            <person name="Lu W."/>
            <person name="Hui Y."/>
            <person name="Liang J."/>
            <person name="Zhou Z."/>
            <person name="Hou R."/>
            <person name="Li X."/>
            <person name="Liu Y."/>
            <person name="Li H."/>
            <person name="Ning X."/>
            <person name="Lin Y."/>
            <person name="Zhao L."/>
            <person name="Xing Q."/>
            <person name="Dou J."/>
            <person name="Li Y."/>
            <person name="Mao J."/>
            <person name="Guo H."/>
            <person name="Dou H."/>
            <person name="Li T."/>
            <person name="Mu C."/>
            <person name="Jiang W."/>
            <person name="Fu Q."/>
            <person name="Fu X."/>
            <person name="Miao Y."/>
            <person name="Liu J."/>
            <person name="Yu Q."/>
            <person name="Li R."/>
            <person name="Liao H."/>
            <person name="Li X."/>
            <person name="Kong Y."/>
            <person name="Jiang Z."/>
            <person name="Chourrout D."/>
            <person name="Li R."/>
            <person name="Bao Z."/>
        </authorList>
    </citation>
    <scope>NUCLEOTIDE SEQUENCE [LARGE SCALE GENOMIC DNA]</scope>
    <source>
        <strain evidence="18 19">PY_sf001</strain>
    </source>
</reference>
<dbReference type="Pfam" id="PF23141">
    <property type="entry name" value="Ig_NOMO"/>
    <property type="match status" value="1"/>
</dbReference>
<dbReference type="PANTHER" id="PTHR23303:SF14">
    <property type="entry name" value="BOS COMPLEX SUBUNIT NOMO1-RELATED"/>
    <property type="match status" value="1"/>
</dbReference>
<dbReference type="InterPro" id="IPR055075">
    <property type="entry name" value="NOMO-like_N"/>
</dbReference>
<dbReference type="Pfam" id="PF23193">
    <property type="entry name" value="NOMO_3rd"/>
    <property type="match status" value="1"/>
</dbReference>
<dbReference type="GO" id="GO:0030246">
    <property type="term" value="F:carbohydrate binding"/>
    <property type="evidence" value="ECO:0007669"/>
    <property type="project" value="InterPro"/>
</dbReference>
<evidence type="ECO:0000259" key="11">
    <source>
        <dbReference type="Pfam" id="PF22898"/>
    </source>
</evidence>
<dbReference type="Pfam" id="PF22898">
    <property type="entry name" value="NOMO1-like_1st"/>
    <property type="match status" value="1"/>
</dbReference>
<feature type="compositionally biased region" description="Basic residues" evidence="7">
    <location>
        <begin position="1187"/>
        <end position="1196"/>
    </location>
</feature>
<dbReference type="Gene3D" id="2.60.40.10">
    <property type="entry name" value="Immunoglobulins"/>
    <property type="match status" value="1"/>
</dbReference>
<feature type="domain" description="NOMO-like ninth beta-sandwich" evidence="12">
    <location>
        <begin position="766"/>
        <end position="840"/>
    </location>
</feature>
<evidence type="ECO:0000259" key="12">
    <source>
        <dbReference type="Pfam" id="PF22902"/>
    </source>
</evidence>
<dbReference type="Pfam" id="PF22904">
    <property type="entry name" value="NOMO1-like_2nd"/>
    <property type="match status" value="2"/>
</dbReference>
<feature type="domain" description="SpaA-like prealbumin fold" evidence="10">
    <location>
        <begin position="844"/>
        <end position="923"/>
    </location>
</feature>
<evidence type="ECO:0000259" key="16">
    <source>
        <dbReference type="Pfam" id="PF23193"/>
    </source>
</evidence>
<dbReference type="Pfam" id="PF23192">
    <property type="entry name" value="NOMO_12th"/>
    <property type="match status" value="1"/>
</dbReference>
<evidence type="ECO:0000256" key="3">
    <source>
        <dbReference type="ARBA" id="ARBA00022729"/>
    </source>
</evidence>
<dbReference type="InterPro" id="IPR055074">
    <property type="entry name" value="NOMO1-3_2nd"/>
</dbReference>
<feature type="signal peptide" evidence="9">
    <location>
        <begin position="1"/>
        <end position="30"/>
    </location>
</feature>
<dbReference type="InterPro" id="IPR051417">
    <property type="entry name" value="SDr/BOS_complex"/>
</dbReference>
<evidence type="ECO:0000313" key="18">
    <source>
        <dbReference type="EMBL" id="OWF46756.1"/>
    </source>
</evidence>
<dbReference type="InterPro" id="IPR056190">
    <property type="entry name" value="NOMO_5th"/>
</dbReference>
<evidence type="ECO:0000256" key="4">
    <source>
        <dbReference type="ARBA" id="ARBA00022824"/>
    </source>
</evidence>
<evidence type="ECO:0000259" key="13">
    <source>
        <dbReference type="Pfam" id="PF22904"/>
    </source>
</evidence>
<dbReference type="Pfam" id="PF22902">
    <property type="entry name" value="NOMO1-like_9th"/>
    <property type="match status" value="1"/>
</dbReference>
<evidence type="ECO:0000259" key="10">
    <source>
        <dbReference type="Pfam" id="PF17802"/>
    </source>
</evidence>
<dbReference type="STRING" id="6573.A0A210QDD6"/>
<dbReference type="InterPro" id="IPR041033">
    <property type="entry name" value="SpaA_PFL_dom_1"/>
</dbReference>
<dbReference type="Pfam" id="PF17802">
    <property type="entry name" value="SpaA"/>
    <property type="match status" value="1"/>
</dbReference>
<feature type="transmembrane region" description="Helical" evidence="8">
    <location>
        <begin position="1124"/>
        <end position="1145"/>
    </location>
</feature>
<feature type="domain" description="NOMO C-terminal transthyretin-like" evidence="15">
    <location>
        <begin position="1022"/>
        <end position="1115"/>
    </location>
</feature>
<dbReference type="InterPro" id="IPR013783">
    <property type="entry name" value="Ig-like_fold"/>
</dbReference>
<gene>
    <name evidence="18" type="ORF">KP79_PYT18867</name>
</gene>
<dbReference type="InterPro" id="IPR056191">
    <property type="entry name" value="NOMO_12th"/>
</dbReference>
<keyword evidence="2 8" id="KW-0812">Transmembrane</keyword>
<dbReference type="EMBL" id="NEDP02004093">
    <property type="protein sequence ID" value="OWF46756.1"/>
    <property type="molecule type" value="Genomic_DNA"/>
</dbReference>
<dbReference type="InterPro" id="IPR013784">
    <property type="entry name" value="Carb-bd-like_fold"/>
</dbReference>
<feature type="chain" id="PRO_5012442583" evidence="9">
    <location>
        <begin position="31"/>
        <end position="1196"/>
    </location>
</feature>
<keyword evidence="4" id="KW-0256">Endoplasmic reticulum</keyword>
<keyword evidence="5 8" id="KW-1133">Transmembrane helix</keyword>
<dbReference type="GO" id="GO:0005789">
    <property type="term" value="C:endoplasmic reticulum membrane"/>
    <property type="evidence" value="ECO:0007669"/>
    <property type="project" value="UniProtKB-SubCell"/>
</dbReference>
<dbReference type="OrthoDB" id="10263633at2759"/>
<evidence type="ECO:0000259" key="17">
    <source>
        <dbReference type="Pfam" id="PF23194"/>
    </source>
</evidence>
<name>A0A210QDD6_MIZYE</name>
<dbReference type="Gene3D" id="2.60.40.1120">
    <property type="entry name" value="Carboxypeptidase-like, regulatory domain"/>
    <property type="match status" value="2"/>
</dbReference>
<evidence type="ECO:0000256" key="7">
    <source>
        <dbReference type="SAM" id="MobiDB-lite"/>
    </source>
</evidence>
<evidence type="ECO:0000313" key="19">
    <source>
        <dbReference type="Proteomes" id="UP000242188"/>
    </source>
</evidence>
<sequence length="1196" mass="130854">MSTGSVPNLLCFSYILFIFVALLCPRDVAADGVLGCGGFVRSDVDINFSLVEVKLYTPHGSIKYQTDCAPNTGYYLIPLYEKGDFVLKVEPPAGWSFEPESVSLKVDGSTDHCSLGEDINFRFTGFSIFGKVVSKGQDKGPTGINVILRKQGSSETLLTTVTGEDGKYTFAGVLPGEYDVKASQSEDFNFLQAEAKVTVTNDNTNTGNSIVIAGYKVKGAVQSEGEPIKGVNFVLFSSSFKKEDITGCEKSPLKGFTTTDNTSPLCYTSSSTDGSFTFPALPVGKFYIIPFYKGEHIRFDVLPGRLDIEVQHGPVTLKEIFQVEGFSVSGRVLTKAGGAGVSGATVLVGGKTVSRTEADGLYHLENMKTGTYRIQIQTDNIYFDEVTVKITPNTPNLPDILASDFKMCGKIVISQLPETLRQVTSQRRIIIIPQSKNMDASSAKADADGNFCAKVKPGIHVVQVHMTEEEKAAGLSIVPSEKTVTVTDKPVMDVTFSQFQAKVTGTVICLEKCGPVEISLESDRRGEVKQITQVKEAARGGTFQFDNVLPGKYKVTLLQDSWCWKEKTLDVEVASADLSGIEFTQTGYILKCSISHEIKLDFAHEKKEGTVGSFQLNKGTNRFCLAQPGVYRLTPDSCHKFDKDVFTYDTSNPELLTLAAVRHLMEGTVTTEELASDIQITVVSLVEQDIVNIGPLTTARKPPSTEKGAKPVTGPFVYKFTHWARSGERLEVSAKSKELLFSPSKAEILVHGDTCVGEVVKFTGKRGVFINGQIKPALAGVSVTVVAKDDSMDPIVMETVESGTFSVGPLHSSKEYSVSAEKTGYVLVKEDGQTASFKAYKLGQVSVQVMNEKDQPLSNVLLSLSGERQYRSNNVTGDNGTINFIGLSPGEYYLRPMMKEYKFDPASQTIEVMEGTTKKITIKGLRVAYSCYGSVTSLNGEPEQGVIVEAVGTDKCGSFQEESKTEPDGSYRIRGLQPKCTYTIHLKSDVNRHIERAAPKSQQITVVDSDFTDVSVIAFRRVNQMDISGNVITQEEHLPSLKVRLYRDETPDSPIHTVSLGTVTFFFLPSLPIDNEQYTIKLESSLSKASFEFTLPTVNFVANTSYQHHSIKFSPLRKSFDQEFIQGTSLFLPFSLLLAAAVYNYQKILPYLMRLRSQAQSMLAASQTDTSMSGTGDAGLGSDLQMKKKMKARKTS</sequence>
<dbReference type="SUPFAM" id="SSF49452">
    <property type="entry name" value="Starch-binding domain-like"/>
    <property type="match status" value="3"/>
</dbReference>
<dbReference type="Pfam" id="PF23194">
    <property type="entry name" value="NOMO_5th"/>
    <property type="match status" value="1"/>
</dbReference>
<comment type="subcellular location">
    <subcellularLocation>
        <location evidence="1">Endoplasmic reticulum membrane</location>
        <topology evidence="1">Single-pass type I membrane protein</topology>
    </subcellularLocation>
</comment>
<dbReference type="AlphaFoldDB" id="A0A210QDD6"/>
<evidence type="ECO:0000256" key="2">
    <source>
        <dbReference type="ARBA" id="ARBA00022692"/>
    </source>
</evidence>
<evidence type="ECO:0000259" key="14">
    <source>
        <dbReference type="Pfam" id="PF23141"/>
    </source>
</evidence>
<keyword evidence="6 8" id="KW-0472">Membrane</keyword>
<feature type="region of interest" description="Disordered" evidence="7">
    <location>
        <begin position="1169"/>
        <end position="1196"/>
    </location>
</feature>
<feature type="domain" description="NOMO seventh transthyretin-like" evidence="14">
    <location>
        <begin position="590"/>
        <end position="661"/>
    </location>
</feature>
<protein>
    <submittedName>
        <fullName evidence="18">Nodal modulator 2</fullName>
    </submittedName>
</protein>
<evidence type="ECO:0000256" key="1">
    <source>
        <dbReference type="ARBA" id="ARBA00004115"/>
    </source>
</evidence>
<proteinExistence type="predicted"/>
<dbReference type="InterPro" id="IPR056319">
    <property type="entry name" value="NOMO_7th"/>
</dbReference>
<evidence type="ECO:0000259" key="15">
    <source>
        <dbReference type="Pfam" id="PF23192"/>
    </source>
</evidence>
<comment type="caution">
    <text evidence="18">The sequence shown here is derived from an EMBL/GenBank/DDBJ whole genome shotgun (WGS) entry which is preliminary data.</text>
</comment>
<feature type="domain" description="NOMO second beta-sandwich" evidence="13">
    <location>
        <begin position="123"/>
        <end position="213"/>
    </location>
</feature>
<evidence type="ECO:0000256" key="6">
    <source>
        <dbReference type="ARBA" id="ARBA00023136"/>
    </source>
</evidence>
<evidence type="ECO:0000256" key="8">
    <source>
        <dbReference type="SAM" id="Phobius"/>
    </source>
</evidence>
<organism evidence="18 19">
    <name type="scientific">Mizuhopecten yessoensis</name>
    <name type="common">Japanese scallop</name>
    <name type="synonym">Patinopecten yessoensis</name>
    <dbReference type="NCBI Taxonomy" id="6573"/>
    <lineage>
        <taxon>Eukaryota</taxon>
        <taxon>Metazoa</taxon>
        <taxon>Spiralia</taxon>
        <taxon>Lophotrochozoa</taxon>
        <taxon>Mollusca</taxon>
        <taxon>Bivalvia</taxon>
        <taxon>Autobranchia</taxon>
        <taxon>Pteriomorphia</taxon>
        <taxon>Pectinida</taxon>
        <taxon>Pectinoidea</taxon>
        <taxon>Pectinidae</taxon>
        <taxon>Mizuhopecten</taxon>
    </lineage>
</organism>
<dbReference type="PANTHER" id="PTHR23303">
    <property type="entry name" value="CARBOXYPEPTIDASE REGULATORY REGION-CONTAINING"/>
    <property type="match status" value="1"/>
</dbReference>
<evidence type="ECO:0000256" key="9">
    <source>
        <dbReference type="SAM" id="SignalP"/>
    </source>
</evidence>
<feature type="domain" description="NOMO second beta-sandwich" evidence="13">
    <location>
        <begin position="503"/>
        <end position="576"/>
    </location>
</feature>
<dbReference type="InterPro" id="IPR056189">
    <property type="entry name" value="NOMO_3rd"/>
</dbReference>
<evidence type="ECO:0000256" key="5">
    <source>
        <dbReference type="ARBA" id="ARBA00022989"/>
    </source>
</evidence>
<feature type="domain" description="NOMO fifth transthyretin-like" evidence="17">
    <location>
        <begin position="406"/>
        <end position="496"/>
    </location>
</feature>
<feature type="domain" description="NOMO-like N-terminal beta-sandwich" evidence="11">
    <location>
        <begin position="37"/>
        <end position="121"/>
    </location>
</feature>
<dbReference type="InterPro" id="IPR055073">
    <property type="entry name" value="NOMO1-like_9th"/>
</dbReference>
<keyword evidence="19" id="KW-1185">Reference proteome</keyword>